<accession>A0ABQ9IQ41</accession>
<keyword evidence="3" id="KW-1185">Reference proteome</keyword>
<dbReference type="Proteomes" id="UP001162164">
    <property type="component" value="Unassembled WGS sequence"/>
</dbReference>
<evidence type="ECO:0000313" key="2">
    <source>
        <dbReference type="EMBL" id="KAJ8948693.1"/>
    </source>
</evidence>
<dbReference type="EMBL" id="JAPWTJ010004070">
    <property type="protein sequence ID" value="KAJ8948693.1"/>
    <property type="molecule type" value="Genomic_DNA"/>
</dbReference>
<organism evidence="2 3">
    <name type="scientific">Molorchus minor</name>
    <dbReference type="NCBI Taxonomy" id="1323400"/>
    <lineage>
        <taxon>Eukaryota</taxon>
        <taxon>Metazoa</taxon>
        <taxon>Ecdysozoa</taxon>
        <taxon>Arthropoda</taxon>
        <taxon>Hexapoda</taxon>
        <taxon>Insecta</taxon>
        <taxon>Pterygota</taxon>
        <taxon>Neoptera</taxon>
        <taxon>Endopterygota</taxon>
        <taxon>Coleoptera</taxon>
        <taxon>Polyphaga</taxon>
        <taxon>Cucujiformia</taxon>
        <taxon>Chrysomeloidea</taxon>
        <taxon>Cerambycidae</taxon>
        <taxon>Lamiinae</taxon>
        <taxon>Monochamini</taxon>
        <taxon>Molorchus</taxon>
    </lineage>
</organism>
<evidence type="ECO:0000313" key="3">
    <source>
        <dbReference type="Proteomes" id="UP001162164"/>
    </source>
</evidence>
<protein>
    <submittedName>
        <fullName evidence="2">Uncharacterized protein</fullName>
    </submittedName>
</protein>
<gene>
    <name evidence="2" type="ORF">NQ317_007571</name>
</gene>
<comment type="caution">
    <text evidence="2">The sequence shown here is derived from an EMBL/GenBank/DDBJ whole genome shotgun (WGS) entry which is preliminary data.</text>
</comment>
<sequence>MKKLWKSTTFCWARWLVVLPIVSIGMGLVRGCRMYELRNRESLFSSSCL</sequence>
<name>A0ABQ9IQ41_9CUCU</name>
<keyword evidence="1" id="KW-0472">Membrane</keyword>
<keyword evidence="1" id="KW-0812">Transmembrane</keyword>
<evidence type="ECO:0000256" key="1">
    <source>
        <dbReference type="SAM" id="Phobius"/>
    </source>
</evidence>
<proteinExistence type="predicted"/>
<keyword evidence="1" id="KW-1133">Transmembrane helix</keyword>
<reference evidence="2" key="1">
    <citation type="journal article" date="2023" name="Insect Mol. Biol.">
        <title>Genome sequencing provides insights into the evolution of gene families encoding plant cell wall-degrading enzymes in longhorned beetles.</title>
        <authorList>
            <person name="Shin N.R."/>
            <person name="Okamura Y."/>
            <person name="Kirsch R."/>
            <person name="Pauchet Y."/>
        </authorList>
    </citation>
    <scope>NUCLEOTIDE SEQUENCE</scope>
    <source>
        <strain evidence="2">MMC_N1</strain>
    </source>
</reference>
<feature type="transmembrane region" description="Helical" evidence="1">
    <location>
        <begin position="12"/>
        <end position="32"/>
    </location>
</feature>